<dbReference type="RefSeq" id="WP_204423137.1">
    <property type="nucleotide sequence ID" value="NZ_CP070228.1"/>
</dbReference>
<reference evidence="4 5" key="1">
    <citation type="submission" date="2021-02" db="EMBL/GenBank/DDBJ databases">
        <title>Complete Genome Sequence of Arcanobacterium phocisimile strain DSM 26142T from a harbour seal.</title>
        <authorList>
            <person name="Borowiak M."/>
            <person name="Alssahen M."/>
            <person name="Malorny B."/>
            <person name="Laemmler C."/>
            <person name="Siebert U."/>
            <person name="Ploetz M."/>
            <person name="Abdulmawjood A."/>
        </authorList>
    </citation>
    <scope>NUCLEOTIDE SEQUENCE [LARGE SCALE GENOMIC DNA]</scope>
    <source>
        <strain evidence="4 5">DSM 26142</strain>
    </source>
</reference>
<evidence type="ECO:0000256" key="1">
    <source>
        <dbReference type="ARBA" id="ARBA00022603"/>
    </source>
</evidence>
<dbReference type="SUPFAM" id="SSF55315">
    <property type="entry name" value="L30e-like"/>
    <property type="match status" value="1"/>
</dbReference>
<dbReference type="GO" id="GO:0032259">
    <property type="term" value="P:methylation"/>
    <property type="evidence" value="ECO:0007669"/>
    <property type="project" value="UniProtKB-KW"/>
</dbReference>
<dbReference type="PANTHER" id="PTHR43191">
    <property type="entry name" value="RRNA METHYLTRANSFERASE 3"/>
    <property type="match status" value="1"/>
</dbReference>
<sequence length="282" mass="30644">MPRTPMMTYSGQLKKVTGLYRRKARHQYGQAIVEGPQGVREALVFMRSNVRDVYVTEEALGRHPDIDSLLQESDPYTHVLPADLAQQVAPNAQGLFVVISVPDEENLDEIMAQASLLVCAIETVDPGNLGTIIRSADASAADAVILGTGSVDATNPKVLRATAGSYFHLPIIEDEDVERVVNGAHHAGFQVLIADGNGEYDLGELSDAAFLAGRDARPLETIDLRRPTMWLVGNEAHGFTAKQYNWADALVRIPMWGASESLNVAMATSLCLYSSARAQRRA</sequence>
<dbReference type="Gene3D" id="3.30.1330.30">
    <property type="match status" value="1"/>
</dbReference>
<proteinExistence type="predicted"/>
<dbReference type="InterPro" id="IPR029064">
    <property type="entry name" value="Ribosomal_eL30-like_sf"/>
</dbReference>
<dbReference type="InterPro" id="IPR051259">
    <property type="entry name" value="rRNA_Methyltransferase"/>
</dbReference>
<dbReference type="GO" id="GO:0008168">
    <property type="term" value="F:methyltransferase activity"/>
    <property type="evidence" value="ECO:0007669"/>
    <property type="project" value="UniProtKB-KW"/>
</dbReference>
<dbReference type="Pfam" id="PF00588">
    <property type="entry name" value="SpoU_methylase"/>
    <property type="match status" value="1"/>
</dbReference>
<evidence type="ECO:0000313" key="4">
    <source>
        <dbReference type="EMBL" id="QRV01467.1"/>
    </source>
</evidence>
<dbReference type="Proteomes" id="UP000602653">
    <property type="component" value="Chromosome"/>
</dbReference>
<evidence type="ECO:0000259" key="3">
    <source>
        <dbReference type="Pfam" id="PF00588"/>
    </source>
</evidence>
<gene>
    <name evidence="4" type="ORF">JTE88_04970</name>
</gene>
<dbReference type="InterPro" id="IPR001537">
    <property type="entry name" value="SpoU_MeTrfase"/>
</dbReference>
<keyword evidence="5" id="KW-1185">Reference proteome</keyword>
<dbReference type="EMBL" id="CP070228">
    <property type="protein sequence ID" value="QRV01467.1"/>
    <property type="molecule type" value="Genomic_DNA"/>
</dbReference>
<dbReference type="Gene3D" id="3.40.1280.10">
    <property type="match status" value="1"/>
</dbReference>
<dbReference type="InterPro" id="IPR029026">
    <property type="entry name" value="tRNA_m1G_MTases_N"/>
</dbReference>
<accession>A0ABX7IF55</accession>
<protein>
    <submittedName>
        <fullName evidence="4">RNA methyltransferase</fullName>
    </submittedName>
</protein>
<organism evidence="4 5">
    <name type="scientific">Arcanobacterium phocisimile</name>
    <dbReference type="NCBI Taxonomy" id="1302235"/>
    <lineage>
        <taxon>Bacteria</taxon>
        <taxon>Bacillati</taxon>
        <taxon>Actinomycetota</taxon>
        <taxon>Actinomycetes</taxon>
        <taxon>Actinomycetales</taxon>
        <taxon>Actinomycetaceae</taxon>
        <taxon>Arcanobacterium</taxon>
    </lineage>
</organism>
<name>A0ABX7IF55_9ACTO</name>
<evidence type="ECO:0000313" key="5">
    <source>
        <dbReference type="Proteomes" id="UP000602653"/>
    </source>
</evidence>
<dbReference type="PANTHER" id="PTHR43191:SF2">
    <property type="entry name" value="RRNA METHYLTRANSFERASE 3, MITOCHONDRIAL"/>
    <property type="match status" value="1"/>
</dbReference>
<dbReference type="CDD" id="cd18095">
    <property type="entry name" value="SpoU-like_rRNA-MTase"/>
    <property type="match status" value="1"/>
</dbReference>
<dbReference type="InterPro" id="IPR029028">
    <property type="entry name" value="Alpha/beta_knot_MTases"/>
</dbReference>
<feature type="domain" description="tRNA/rRNA methyltransferase SpoU type" evidence="3">
    <location>
        <begin position="116"/>
        <end position="273"/>
    </location>
</feature>
<keyword evidence="2" id="KW-0808">Transferase</keyword>
<dbReference type="SUPFAM" id="SSF75217">
    <property type="entry name" value="alpha/beta knot"/>
    <property type="match status" value="1"/>
</dbReference>
<evidence type="ECO:0000256" key="2">
    <source>
        <dbReference type="ARBA" id="ARBA00022679"/>
    </source>
</evidence>
<keyword evidence="1 4" id="KW-0489">Methyltransferase</keyword>